<proteinExistence type="predicted"/>
<dbReference type="EMBL" id="LHUQ01000068">
    <property type="protein sequence ID" value="KON62773.1"/>
    <property type="molecule type" value="Genomic_DNA"/>
</dbReference>
<dbReference type="Proteomes" id="UP000037566">
    <property type="component" value="Unassembled WGS sequence"/>
</dbReference>
<name>A0A0M0EC06_KOMEU</name>
<protein>
    <submittedName>
        <fullName evidence="1">Uncharacterized protein</fullName>
    </submittedName>
</protein>
<evidence type="ECO:0000313" key="1">
    <source>
        <dbReference type="EMBL" id="KON62773.1"/>
    </source>
</evidence>
<comment type="caution">
    <text evidence="1">The sequence shown here is derived from an EMBL/GenBank/DDBJ whole genome shotgun (WGS) entry which is preliminary data.</text>
</comment>
<sequence>MKAMREQISKLPEAQRGEALVSLSPLTAYGYKGSKKTSG</sequence>
<reference evidence="1" key="1">
    <citation type="submission" date="2015-08" db="EMBL/GenBank/DDBJ databases">
        <title>Draft genome sequence of Komagataeibacter europaeus CECT 8546 a cellulose producer strain from vinegar produced by the traditional method.</title>
        <authorList>
            <person name="Poehlein A."/>
            <person name="Valera M.J."/>
            <person name="Haack F.S."/>
            <person name="Mas A."/>
            <person name="Daniel R."/>
            <person name="Streit W.R."/>
            <person name="Mateo E."/>
        </authorList>
    </citation>
    <scope>NUCLEOTIDE SEQUENCE [LARGE SCALE GENOMIC DNA]</scope>
    <source>
        <strain evidence="1">CECT 8546</strain>
    </source>
</reference>
<keyword evidence="2" id="KW-1185">Reference proteome</keyword>
<organism evidence="1 2">
    <name type="scientific">Komagataeibacter europaeus</name>
    <name type="common">Gluconacetobacter europaeus</name>
    <dbReference type="NCBI Taxonomy" id="33995"/>
    <lineage>
        <taxon>Bacteria</taxon>
        <taxon>Pseudomonadati</taxon>
        <taxon>Pseudomonadota</taxon>
        <taxon>Alphaproteobacteria</taxon>
        <taxon>Acetobacterales</taxon>
        <taxon>Acetobacteraceae</taxon>
        <taxon>Komagataeibacter</taxon>
    </lineage>
</organism>
<dbReference type="AlphaFoldDB" id="A0A0M0EC06"/>
<accession>A0A0M0EC06</accession>
<gene>
    <name evidence="1" type="ORF">KOEU_37380</name>
</gene>
<evidence type="ECO:0000313" key="2">
    <source>
        <dbReference type="Proteomes" id="UP000037566"/>
    </source>
</evidence>
<dbReference type="PATRIC" id="fig|33995.3.peg.4137"/>